<name>A0A4V2QCG6_9FIRM</name>
<comment type="caution">
    <text evidence="1">The sequence shown here is derived from an EMBL/GenBank/DDBJ whole genome shotgun (WGS) entry which is preliminary data.</text>
</comment>
<proteinExistence type="predicted"/>
<organism evidence="1 2">
    <name type="scientific">Allofournierella massiliensis</name>
    <dbReference type="NCBI Taxonomy" id="1650663"/>
    <lineage>
        <taxon>Bacteria</taxon>
        <taxon>Bacillati</taxon>
        <taxon>Bacillota</taxon>
        <taxon>Clostridia</taxon>
        <taxon>Eubacteriales</taxon>
        <taxon>Oscillospiraceae</taxon>
        <taxon>Allofournierella</taxon>
    </lineage>
</organism>
<evidence type="ECO:0008006" key="3">
    <source>
        <dbReference type="Google" id="ProtNLM"/>
    </source>
</evidence>
<gene>
    <name evidence="1" type="ORF">EDD77_10423</name>
</gene>
<sequence length="154" mass="17229">MAQAAYELERFADRPLDVKPRMQAVRGKKQAMKISAQACKTVAVSCVMAMLTVGLLQSQATITQLTTQIQKTNQQLVNAQSDYNYLSGVLDSKTNLKNVEQIAAQLGLMKLDKSQITYVTLENESTIQRPESGWQRVLDLLNNGFLRLMDHLDP</sequence>
<evidence type="ECO:0000313" key="1">
    <source>
        <dbReference type="EMBL" id="TCL60147.1"/>
    </source>
</evidence>
<dbReference type="AlphaFoldDB" id="A0A4V2QCG6"/>
<protein>
    <recommendedName>
        <fullName evidence="3">Cell division protein FtsL</fullName>
    </recommendedName>
</protein>
<dbReference type="RefSeq" id="WP_058965763.1">
    <property type="nucleotide sequence ID" value="NZ_CABKVM010000018.1"/>
</dbReference>
<dbReference type="STRING" id="1650663.GCA_001486665_02698"/>
<evidence type="ECO:0000313" key="2">
    <source>
        <dbReference type="Proteomes" id="UP000295184"/>
    </source>
</evidence>
<dbReference type="EMBL" id="SLUM01000004">
    <property type="protein sequence ID" value="TCL60147.1"/>
    <property type="molecule type" value="Genomic_DNA"/>
</dbReference>
<reference evidence="1 2" key="1">
    <citation type="submission" date="2019-03" db="EMBL/GenBank/DDBJ databases">
        <title>Genomic Encyclopedia of Type Strains, Phase IV (KMG-IV): sequencing the most valuable type-strain genomes for metagenomic binning, comparative biology and taxonomic classification.</title>
        <authorList>
            <person name="Goeker M."/>
        </authorList>
    </citation>
    <scope>NUCLEOTIDE SEQUENCE [LARGE SCALE GENOMIC DNA]</scope>
    <source>
        <strain evidence="1 2">DSM 100451</strain>
    </source>
</reference>
<dbReference type="Proteomes" id="UP000295184">
    <property type="component" value="Unassembled WGS sequence"/>
</dbReference>
<accession>A0A4V2QCG6</accession>
<dbReference type="OrthoDB" id="1857175at2"/>